<proteinExistence type="predicted"/>
<evidence type="ECO:0000313" key="2">
    <source>
        <dbReference type="Proteomes" id="UP000634136"/>
    </source>
</evidence>
<comment type="caution">
    <text evidence="1">The sequence shown here is derived from an EMBL/GenBank/DDBJ whole genome shotgun (WGS) entry which is preliminary data.</text>
</comment>
<accession>A0A834SEJ4</accession>
<evidence type="ECO:0000313" key="1">
    <source>
        <dbReference type="EMBL" id="KAF7800970.1"/>
    </source>
</evidence>
<reference evidence="1" key="1">
    <citation type="submission" date="2020-09" db="EMBL/GenBank/DDBJ databases">
        <title>Genome-Enabled Discovery of Anthraquinone Biosynthesis in Senna tora.</title>
        <authorList>
            <person name="Kang S.-H."/>
            <person name="Pandey R.P."/>
            <person name="Lee C.-M."/>
            <person name="Sim J.-S."/>
            <person name="Jeong J.-T."/>
            <person name="Choi B.-S."/>
            <person name="Jung M."/>
            <person name="Ginzburg D."/>
            <person name="Zhao K."/>
            <person name="Won S.Y."/>
            <person name="Oh T.-J."/>
            <person name="Yu Y."/>
            <person name="Kim N.-H."/>
            <person name="Lee O.R."/>
            <person name="Lee T.-H."/>
            <person name="Bashyal P."/>
            <person name="Kim T.-S."/>
            <person name="Lee W.-H."/>
            <person name="Kawkins C."/>
            <person name="Kim C.-K."/>
            <person name="Kim J.S."/>
            <person name="Ahn B.O."/>
            <person name="Rhee S.Y."/>
            <person name="Sohng J.K."/>
        </authorList>
    </citation>
    <scope>NUCLEOTIDE SEQUENCE</scope>
    <source>
        <tissue evidence="1">Leaf</tissue>
    </source>
</reference>
<name>A0A834SEJ4_9FABA</name>
<organism evidence="1 2">
    <name type="scientific">Senna tora</name>
    <dbReference type="NCBI Taxonomy" id="362788"/>
    <lineage>
        <taxon>Eukaryota</taxon>
        <taxon>Viridiplantae</taxon>
        <taxon>Streptophyta</taxon>
        <taxon>Embryophyta</taxon>
        <taxon>Tracheophyta</taxon>
        <taxon>Spermatophyta</taxon>
        <taxon>Magnoliopsida</taxon>
        <taxon>eudicotyledons</taxon>
        <taxon>Gunneridae</taxon>
        <taxon>Pentapetalae</taxon>
        <taxon>rosids</taxon>
        <taxon>fabids</taxon>
        <taxon>Fabales</taxon>
        <taxon>Fabaceae</taxon>
        <taxon>Caesalpinioideae</taxon>
        <taxon>Cassia clade</taxon>
        <taxon>Senna</taxon>
    </lineage>
</organism>
<dbReference type="AlphaFoldDB" id="A0A834SEJ4"/>
<dbReference type="Proteomes" id="UP000634136">
    <property type="component" value="Unassembled WGS sequence"/>
</dbReference>
<keyword evidence="2" id="KW-1185">Reference proteome</keyword>
<gene>
    <name evidence="1" type="ORF">G2W53_044539</name>
</gene>
<sequence length="112" mass="12561">MWPAFPIEKKLEVLVSGRTNPTMAQKLSWDDVEFPITRTKKSWGQLLVSSFGQRMLLIRLNAKKDNVTDLEGNIPAFSVCLGTHTVLRFLEVAFDDAAAIAELLNLQSVFPL</sequence>
<protein>
    <submittedName>
        <fullName evidence="1">Uncharacterized protein</fullName>
    </submittedName>
</protein>
<dbReference type="EMBL" id="JAAIUW010000071">
    <property type="protein sequence ID" value="KAF7800970.1"/>
    <property type="molecule type" value="Genomic_DNA"/>
</dbReference>